<evidence type="ECO:0000256" key="8">
    <source>
        <dbReference type="ARBA" id="ARBA00023002"/>
    </source>
</evidence>
<dbReference type="InterPro" id="IPR049551">
    <property type="entry name" value="PKS_DH_C"/>
</dbReference>
<dbReference type="SUPFAM" id="SSF51735">
    <property type="entry name" value="NAD(P)-binding Rossmann-fold domains"/>
    <property type="match status" value="2"/>
</dbReference>
<evidence type="ECO:0000256" key="22">
    <source>
        <dbReference type="SAM" id="MobiDB-lite"/>
    </source>
</evidence>
<evidence type="ECO:0000256" key="19">
    <source>
        <dbReference type="ARBA" id="ARBA00078169"/>
    </source>
</evidence>
<dbReference type="OrthoDB" id="219272at2"/>
<dbReference type="PROSITE" id="PS52004">
    <property type="entry name" value="KS3_2"/>
    <property type="match status" value="1"/>
</dbReference>
<dbReference type="InterPro" id="IPR050091">
    <property type="entry name" value="PKS_NRPS_Biosynth_Enz"/>
</dbReference>
<evidence type="ECO:0000256" key="13">
    <source>
        <dbReference type="ARBA" id="ARBA00052119"/>
    </source>
</evidence>
<dbReference type="Pfam" id="PF22621">
    <property type="entry name" value="CurL-like_PKS_C"/>
    <property type="match status" value="1"/>
</dbReference>
<feature type="region of interest" description="C-terminal hotdog fold" evidence="21">
    <location>
        <begin position="1518"/>
        <end position="1663"/>
    </location>
</feature>
<dbReference type="EC" id="2.3.1.292" evidence="16"/>
<evidence type="ECO:0000256" key="18">
    <source>
        <dbReference type="ARBA" id="ARBA00075053"/>
    </source>
</evidence>
<comment type="cofactor">
    <cofactor evidence="2">
        <name>pantetheine 4'-phosphate</name>
        <dbReference type="ChEBI" id="CHEBI:47942"/>
    </cofactor>
</comment>
<keyword evidence="9" id="KW-0443">Lipid metabolism</keyword>
<dbReference type="CDD" id="cd00833">
    <property type="entry name" value="PKS"/>
    <property type="match status" value="1"/>
</dbReference>
<comment type="cofactor">
    <cofactor evidence="1">
        <name>NADP(+)</name>
        <dbReference type="ChEBI" id="CHEBI:58349"/>
    </cofactor>
</comment>
<dbReference type="Gene3D" id="3.40.50.720">
    <property type="entry name" value="NAD(P)-binding Rossmann-like Domain"/>
    <property type="match status" value="1"/>
</dbReference>
<evidence type="ECO:0000256" key="2">
    <source>
        <dbReference type="ARBA" id="ARBA00001957"/>
    </source>
</evidence>
<sequence>MLERGHEATSDAVSDPIPEGAIAVVGMGLRFAGAVTPAQFWDNLRQGVRSIRDYSVDELMAAGVDADQLDDSSYVRSGAPITGFDLFDAEFFGFSPKEAAIMDPQHRKFLECCWEALEDSTHPPAKFDGPIGVFGGCGMNSYFIFNLLRNPAVRDSVGMFLLRHTGNDKDFLTTRVSYCFDLKGPSVSVQTACSTSLVAIHSAAQSLLAGECDMAIAGGTTIELPHGQGYEFTPGEILSPDGHCRAFDDRSEGTVFGSGSGAVVLRRLEDAIADGDRIYSVIRGSAVNNDGASKAGYLAPSIDQQAAVAAEAMAIANVTADTIGFVAAHGTGTPIGDPIEVAALTQAFRETSGKTQTCVLGSIKPNIGHTDTAAGVASFIAASLAIHHGEIPPSVDFREPNSAIDFDSSPFVVSSVARNWDPSQAVRRAMVHSLGVGGTNANVILESPPRRVVLGRKSVTPQILTISAKSAESLDEQVIRLADFIEESADLSLSDVAYTLRVGRDDFAYRRVVVARDRAEAAARLRGDELGYQSTVKSNPKSSSATFLFPGGGAQYLGMGKGLYDHEPVFRSVIDLGCETLKPLIGCDLRELVFADSDASQQFERPSIQLPAIFLWEVAIAKLWIASGVQPTAMLGHSMGENTAAYMAGVMSFDDALQLIVLRGQLLEKVPPSGMMTVDRASEQVADHLCGEVDIAVINGPSMCVVSGADEAMARFAVRMKAIGVETKRIPIRIAAHSRLLDDVLPEFRSFLQSISLHAPAIPFVSNRTGTWITDDEATSPEYWCEQLRRTVRFSSCIETLAQNESRVLLEAGPGKVLSAIVKQHPAVHASRTVLSSLRHPDQNVADEDYFLATLGSLWAAGFPVDLTNRMAEQLPSRIMLPTYAFEQDRYWVDATEDPDAAKVVKKPSLTRRDNLQHWFSVPSWESFNAQADSLNVDSASKWLVFVDDAGVGDAAVEILRAASAQVTTVHVADVFQRTTASRYGIVPELGASEYRSLIDSLADDDRLPDHVLFMWPVTADQSFRPGSTFLMRTFEEGLYGLTYLIAALADRLGDVSCRITLTTCGAQSVHGETVAHPEKATALGPIEVAAREYPNLKTLAIDVDLGGHVRVDLAEASKAVIAQTLLPHDSGSQVLAIRNGNTYRRILMDSSAGDDRGTENLIRQRGTYLITGGLGGIGLQMAAMLARKNANLVLISRRGLDESDGKRTRQVETLRNAGACVMVCAADVADQWQMDSTVEQAIKQFGKIDGVLHAAGEIDDQLIATLSSDSIERVLSAKVHGTRVLQSIFRESNLDFFLVCASTSTFLTPAGQTAYVAANHFLNAFTHSNPFPESNTHVIAINWGVWKSVGMGAGVHRKLIGATDGDFVRREPSADSLFEHISVDESNGVVRYHTTRQAIGDWELNEHRTPNGDAVIPGTAYIQWMVAAASESLGHCSFRLCNVAFVAPCIVADQELAELRVCWLPSTDSRSQLGSIEVQSRLRDDQVWLTHSIAEVEAVADSRTVTLDSLVGPPSETIPRSIANTTRQCELLNFGPRWNSYRTIQYFGDCATAELELPAEFASDLNDHALHPALLDMATGFGLPLVSDYNQSSSLYVPVGYGSVRVLRPMPAVVRSTIRLASNRTGVGSDIAFDITIQDEQGHVVAEIQRLQMRAVDASRFGSPVVRQRQTTNKPVLSDSQKLFAEVYRLGISPQEGSQAIERIVENASDGCVYVSPVDLSDLRSRFDELDQPKQDSGFKFARPRSAEALKLPTTPTEKWLAQLWQDLLGIEDIGVNDSFLDLGGHSLLAVRFFSRLRTQRGVDLPLSTLFDSPTIGKLAVLIDGDQDSSDAKSDAAIATTPAYRFVVPLHVPAATEKPPLFIVGGMFGNVLNLRYLAKRLGDDQPVYGIQAKGLIGDDAPHRTFADMARDYLHEVRLIQPEGPYFIGGFSGGGVSAYEMAQQLTAAGQEVAFVALLDTPAVHHMKLTWIDKAKIHFDQIRGRRFGYFAQLLRDRKDWSDRQSETDRRRSRHASAEATHDGVEFRSSVIGDAFMDAHACYQTLPYDGVVHLFRPPLAIAHDLPGSRRINSDRQFMDEMNHWQPWVRGGIKLFEVAGDHDSMVLEPHVRTLASMMKRQLELAQSAAKNVLAPASNFDLAHSSHSHQPELV</sequence>
<dbReference type="Gene3D" id="3.40.50.1820">
    <property type="entry name" value="alpha/beta hydrolase"/>
    <property type="match status" value="1"/>
</dbReference>
<dbReference type="InterPro" id="IPR014043">
    <property type="entry name" value="Acyl_transferase_dom"/>
</dbReference>
<keyword evidence="3" id="KW-0596">Phosphopantetheine</keyword>
<dbReference type="PROSITE" id="PS50075">
    <property type="entry name" value="CARRIER"/>
    <property type="match status" value="1"/>
</dbReference>
<dbReference type="GO" id="GO:0016491">
    <property type="term" value="F:oxidoreductase activity"/>
    <property type="evidence" value="ECO:0007669"/>
    <property type="project" value="UniProtKB-KW"/>
</dbReference>
<dbReference type="Pfam" id="PF21089">
    <property type="entry name" value="PKS_DH_N"/>
    <property type="match status" value="1"/>
</dbReference>
<comment type="function">
    <text evidence="15">Part of the PpsABCDE complex involved in the biosynthesis of the lipid core common to phthiocerols and phenolphthiocerols by successive additions of malonyl-CoA or methylmalonyl-CoA extender units. PpsA can accept as substrate the activated forms of either icosanoyl (C20), docosanoyl (C22) or lignoceroyl (C24) groups from FadD26, or a (4-hydroxyphenyl)-C17 or (4-hydroxyphenyl)-C19 fatty acyl from FadD29. PpsA initiates the biosynthesis and extends its substrate using a malonyl-CoA extender unit. The PpsB and PpsC proteins add the second and third malonyl-CoA extender units. PpsD adds an (R)-methylmalonyl unit and PpsE adds a second (R)-methylmalonyl unit. The incorporation of the methylmalonyl units results in formation of two branched methyl groups in the elongated product.</text>
</comment>
<comment type="catalytic activity">
    <reaction evidence="12">
        <text>19-(4-hydroxyphenyl)nonadecanoyl-[(phenol)carboxyphthiodiolenone synthase] + 2 (S)-methylmalonyl-CoA + 3 malonyl-CoA + 5 NADPH + 10 H(+) = C37-(phenol)carboxyphthiodiolenone-[(phenol)carboxyphthiodiolenone synthase] + 5 CO2 + 5 NADP(+) + 5 CoA + 2 H2O</text>
        <dbReference type="Rhea" id="RHEA:57760"/>
        <dbReference type="Rhea" id="RHEA-COMP:14273"/>
        <dbReference type="Rhea" id="RHEA-COMP:14990"/>
        <dbReference type="ChEBI" id="CHEBI:15377"/>
        <dbReference type="ChEBI" id="CHEBI:15378"/>
        <dbReference type="ChEBI" id="CHEBI:16526"/>
        <dbReference type="ChEBI" id="CHEBI:57287"/>
        <dbReference type="ChEBI" id="CHEBI:57327"/>
        <dbReference type="ChEBI" id="CHEBI:57384"/>
        <dbReference type="ChEBI" id="CHEBI:57783"/>
        <dbReference type="ChEBI" id="CHEBI:58349"/>
        <dbReference type="ChEBI" id="CHEBI:133301"/>
        <dbReference type="ChEBI" id="CHEBI:142260"/>
        <dbReference type="EC" id="2.3.1.292"/>
    </reaction>
</comment>
<evidence type="ECO:0000256" key="17">
    <source>
        <dbReference type="ARBA" id="ARBA00073623"/>
    </source>
</evidence>
<dbReference type="SMART" id="SM00823">
    <property type="entry name" value="PKS_PP"/>
    <property type="match status" value="1"/>
</dbReference>
<dbReference type="EMBL" id="SJPX01000001">
    <property type="protein sequence ID" value="TWU57198.1"/>
    <property type="molecule type" value="Genomic_DNA"/>
</dbReference>
<dbReference type="Pfam" id="PF14765">
    <property type="entry name" value="PS-DH"/>
    <property type="match status" value="1"/>
</dbReference>
<dbReference type="InterPro" id="IPR016036">
    <property type="entry name" value="Malonyl_transacylase_ACP-bd"/>
</dbReference>
<dbReference type="InterPro" id="IPR042104">
    <property type="entry name" value="PKS_dehydratase_sf"/>
</dbReference>
<dbReference type="SMART" id="SM00825">
    <property type="entry name" value="PKS_KS"/>
    <property type="match status" value="1"/>
</dbReference>
<gene>
    <name evidence="26" type="primary">ppsE</name>
    <name evidence="26" type="ORF">Poly59_01040</name>
</gene>
<dbReference type="InterPro" id="IPR013968">
    <property type="entry name" value="PKS_KR"/>
</dbReference>
<comment type="catalytic activity">
    <reaction evidence="14">
        <text>icosanoyl-[(phenol)carboxyphthiodiolenone synthase] + 2 (S)-methylmalonyl-CoA + 3 malonyl-CoA + 5 NADPH + 10 H(+) = C32-carboxyphthiodiolenone-[(phenol)carboxyphthiodiolenone synthase] + 5 CO2 + 5 NADP(+) + 5 CoA + 2 H2O</text>
        <dbReference type="Rhea" id="RHEA:57748"/>
        <dbReference type="Rhea" id="RHEA-COMP:14985"/>
        <dbReference type="Rhea" id="RHEA-COMP:14986"/>
        <dbReference type="ChEBI" id="CHEBI:15377"/>
        <dbReference type="ChEBI" id="CHEBI:15378"/>
        <dbReference type="ChEBI" id="CHEBI:16526"/>
        <dbReference type="ChEBI" id="CHEBI:57287"/>
        <dbReference type="ChEBI" id="CHEBI:57327"/>
        <dbReference type="ChEBI" id="CHEBI:57384"/>
        <dbReference type="ChEBI" id="CHEBI:57783"/>
        <dbReference type="ChEBI" id="CHEBI:58349"/>
        <dbReference type="ChEBI" id="CHEBI:87848"/>
        <dbReference type="ChEBI" id="CHEBI:142236"/>
        <dbReference type="EC" id="2.3.1.292"/>
    </reaction>
</comment>
<proteinExistence type="predicted"/>
<evidence type="ECO:0000256" key="9">
    <source>
        <dbReference type="ARBA" id="ARBA00023098"/>
    </source>
</evidence>
<dbReference type="SUPFAM" id="SSF47336">
    <property type="entry name" value="ACP-like"/>
    <property type="match status" value="1"/>
</dbReference>
<dbReference type="GO" id="GO:0034081">
    <property type="term" value="C:polyketide synthase complex"/>
    <property type="evidence" value="ECO:0007669"/>
    <property type="project" value="UniProtKB-ARBA"/>
</dbReference>
<evidence type="ECO:0000256" key="7">
    <source>
        <dbReference type="ARBA" id="ARBA00022857"/>
    </source>
</evidence>
<dbReference type="FunFam" id="3.40.47.10:FF:000042">
    <property type="entry name" value="Polyketide synthase Pks13"/>
    <property type="match status" value="1"/>
</dbReference>
<keyword evidence="5 26" id="KW-0808">Transferase</keyword>
<dbReference type="InterPro" id="IPR057326">
    <property type="entry name" value="KR_dom"/>
</dbReference>
<dbReference type="InterPro" id="IPR001227">
    <property type="entry name" value="Ac_transferase_dom_sf"/>
</dbReference>
<dbReference type="Gene3D" id="3.30.70.250">
    <property type="entry name" value="Malonyl-CoA ACP transacylase, ACP-binding"/>
    <property type="match status" value="1"/>
</dbReference>
<dbReference type="SUPFAM" id="SSF55048">
    <property type="entry name" value="Probable ACP-binding domain of malonyl-CoA ACP transacylase"/>
    <property type="match status" value="1"/>
</dbReference>
<dbReference type="InterPro" id="IPR049900">
    <property type="entry name" value="PKS_mFAS_DH"/>
</dbReference>
<evidence type="ECO:0000313" key="26">
    <source>
        <dbReference type="EMBL" id="TWU57198.1"/>
    </source>
</evidence>
<dbReference type="PROSITE" id="PS00606">
    <property type="entry name" value="KS3_1"/>
    <property type="match status" value="1"/>
</dbReference>
<evidence type="ECO:0000256" key="1">
    <source>
        <dbReference type="ARBA" id="ARBA00001937"/>
    </source>
</evidence>
<dbReference type="SMART" id="SM00822">
    <property type="entry name" value="PKS_KR"/>
    <property type="match status" value="1"/>
</dbReference>
<dbReference type="InterPro" id="IPR020841">
    <property type="entry name" value="PKS_Beta-ketoAc_synthase_dom"/>
</dbReference>
<evidence type="ECO:0000256" key="12">
    <source>
        <dbReference type="ARBA" id="ARBA00051971"/>
    </source>
</evidence>
<dbReference type="Pfam" id="PF00975">
    <property type="entry name" value="Thioesterase"/>
    <property type="match status" value="1"/>
</dbReference>
<dbReference type="SMART" id="SM00827">
    <property type="entry name" value="PKS_AT"/>
    <property type="match status" value="1"/>
</dbReference>
<evidence type="ECO:0000259" key="24">
    <source>
        <dbReference type="PROSITE" id="PS52004"/>
    </source>
</evidence>
<dbReference type="InterPro" id="IPR009081">
    <property type="entry name" value="PP-bd_ACP"/>
</dbReference>
<evidence type="ECO:0000256" key="6">
    <source>
        <dbReference type="ARBA" id="ARBA00022832"/>
    </source>
</evidence>
<dbReference type="Gene3D" id="3.40.366.10">
    <property type="entry name" value="Malonyl-Coenzyme A Acyl Carrier Protein, domain 2"/>
    <property type="match status" value="1"/>
</dbReference>
<dbReference type="Gene3D" id="3.40.47.10">
    <property type="match status" value="1"/>
</dbReference>
<feature type="active site" description="Proton donor; for dehydratase activity" evidence="21">
    <location>
        <position position="1577"/>
    </location>
</feature>
<evidence type="ECO:0000256" key="3">
    <source>
        <dbReference type="ARBA" id="ARBA00022450"/>
    </source>
</evidence>
<dbReference type="Pfam" id="PF00698">
    <property type="entry name" value="Acyl_transf_1"/>
    <property type="match status" value="1"/>
</dbReference>
<keyword evidence="26" id="KW-0012">Acyltransferase</keyword>
<feature type="domain" description="Carrier" evidence="23">
    <location>
        <begin position="1753"/>
        <end position="1828"/>
    </location>
</feature>
<dbReference type="Gene3D" id="3.30.70.3290">
    <property type="match status" value="1"/>
</dbReference>
<dbReference type="InterPro" id="IPR016039">
    <property type="entry name" value="Thiolase-like"/>
</dbReference>
<reference evidence="26 27" key="1">
    <citation type="submission" date="2019-02" db="EMBL/GenBank/DDBJ databases">
        <title>Deep-cultivation of Planctomycetes and their phenomic and genomic characterization uncovers novel biology.</title>
        <authorList>
            <person name="Wiegand S."/>
            <person name="Jogler M."/>
            <person name="Boedeker C."/>
            <person name="Pinto D."/>
            <person name="Vollmers J."/>
            <person name="Rivas-Marin E."/>
            <person name="Kohn T."/>
            <person name="Peeters S.H."/>
            <person name="Heuer A."/>
            <person name="Rast P."/>
            <person name="Oberbeckmann S."/>
            <person name="Bunk B."/>
            <person name="Jeske O."/>
            <person name="Meyerdierks A."/>
            <person name="Storesund J.E."/>
            <person name="Kallscheuer N."/>
            <person name="Luecker S."/>
            <person name="Lage O.M."/>
            <person name="Pohl T."/>
            <person name="Merkel B.J."/>
            <person name="Hornburger P."/>
            <person name="Mueller R.-W."/>
            <person name="Bruemmer F."/>
            <person name="Labrenz M."/>
            <person name="Spormann A.M."/>
            <person name="Op Den Camp H."/>
            <person name="Overmann J."/>
            <person name="Amann R."/>
            <person name="Jetten M.S.M."/>
            <person name="Mascher T."/>
            <person name="Medema M.H."/>
            <person name="Devos D.P."/>
            <person name="Kaster A.-K."/>
            <person name="Ovreas L."/>
            <person name="Rohde M."/>
            <person name="Galperin M.Y."/>
            <person name="Jogler C."/>
        </authorList>
    </citation>
    <scope>NUCLEOTIDE SEQUENCE [LARGE SCALE GENOMIC DNA]</scope>
    <source>
        <strain evidence="26 27">Poly59</strain>
    </source>
</reference>
<dbReference type="GO" id="GO:0004312">
    <property type="term" value="F:fatty acid synthase activity"/>
    <property type="evidence" value="ECO:0007669"/>
    <property type="project" value="TreeGrafter"/>
</dbReference>
<dbReference type="InterPro" id="IPR001031">
    <property type="entry name" value="Thioesterase"/>
</dbReference>
<dbReference type="GO" id="GO:0031177">
    <property type="term" value="F:phosphopantetheine binding"/>
    <property type="evidence" value="ECO:0007669"/>
    <property type="project" value="InterPro"/>
</dbReference>
<feature type="region of interest" description="Disordered" evidence="22">
    <location>
        <begin position="2000"/>
        <end position="2019"/>
    </location>
</feature>
<dbReference type="InterPro" id="IPR014030">
    <property type="entry name" value="Ketoacyl_synth_N"/>
</dbReference>
<dbReference type="InterPro" id="IPR036291">
    <property type="entry name" value="NAD(P)-bd_dom_sf"/>
</dbReference>
<dbReference type="Pfam" id="PF00109">
    <property type="entry name" value="ketoacyl-synt"/>
    <property type="match status" value="1"/>
</dbReference>
<feature type="domain" description="PKS/mFAS DH" evidence="25">
    <location>
        <begin position="1376"/>
        <end position="1663"/>
    </location>
</feature>
<keyword evidence="4" id="KW-0597">Phosphoprotein</keyword>
<dbReference type="SUPFAM" id="SSF53901">
    <property type="entry name" value="Thiolase-like"/>
    <property type="match status" value="1"/>
</dbReference>
<dbReference type="Pfam" id="PF08659">
    <property type="entry name" value="KR"/>
    <property type="match status" value="1"/>
</dbReference>
<dbReference type="Gene3D" id="3.10.129.110">
    <property type="entry name" value="Polyketide synthase dehydratase"/>
    <property type="match status" value="1"/>
</dbReference>
<evidence type="ECO:0000256" key="4">
    <source>
        <dbReference type="ARBA" id="ARBA00022553"/>
    </source>
</evidence>
<dbReference type="SUPFAM" id="SSF53474">
    <property type="entry name" value="alpha/beta-Hydrolases"/>
    <property type="match status" value="1"/>
</dbReference>
<accession>A0A5C6F734</accession>
<dbReference type="Pfam" id="PF02801">
    <property type="entry name" value="Ketoacyl-synt_C"/>
    <property type="match status" value="1"/>
</dbReference>
<dbReference type="InterPro" id="IPR029058">
    <property type="entry name" value="AB_hydrolase_fold"/>
</dbReference>
<name>A0A5C6F734_9BACT</name>
<dbReference type="PROSITE" id="PS52019">
    <property type="entry name" value="PKS_MFAS_DH"/>
    <property type="match status" value="1"/>
</dbReference>
<dbReference type="Gene3D" id="1.10.1200.10">
    <property type="entry name" value="ACP-like"/>
    <property type="match status" value="1"/>
</dbReference>
<keyword evidence="10" id="KW-0511">Multifunctional enzyme</keyword>
<evidence type="ECO:0000256" key="11">
    <source>
        <dbReference type="ARBA" id="ARBA00050973"/>
    </source>
</evidence>
<dbReference type="FunFam" id="1.10.1200.10:FF:000005">
    <property type="entry name" value="Nonribosomal peptide synthetase 1"/>
    <property type="match status" value="1"/>
</dbReference>
<dbReference type="PANTHER" id="PTHR43775:SF37">
    <property type="entry name" value="SI:DKEY-61P9.11"/>
    <property type="match status" value="1"/>
</dbReference>
<dbReference type="SUPFAM" id="SSF52151">
    <property type="entry name" value="FabD/lysophospholipase-like"/>
    <property type="match status" value="1"/>
</dbReference>
<evidence type="ECO:0000256" key="21">
    <source>
        <dbReference type="PROSITE-ProRule" id="PRU01363"/>
    </source>
</evidence>
<keyword evidence="6" id="KW-0276">Fatty acid metabolism</keyword>
<feature type="domain" description="Ketosynthase family 3 (KS3)" evidence="24">
    <location>
        <begin position="19"/>
        <end position="447"/>
    </location>
</feature>
<evidence type="ECO:0000256" key="14">
    <source>
        <dbReference type="ARBA" id="ARBA00052745"/>
    </source>
</evidence>
<evidence type="ECO:0000313" key="27">
    <source>
        <dbReference type="Proteomes" id="UP000317977"/>
    </source>
</evidence>
<keyword evidence="8" id="KW-0560">Oxidoreductase</keyword>
<evidence type="ECO:0000256" key="5">
    <source>
        <dbReference type="ARBA" id="ARBA00022679"/>
    </source>
</evidence>
<dbReference type="Pfam" id="PF00550">
    <property type="entry name" value="PP-binding"/>
    <property type="match status" value="1"/>
</dbReference>
<dbReference type="InterPro" id="IPR036736">
    <property type="entry name" value="ACP-like_sf"/>
</dbReference>
<dbReference type="InterPro" id="IPR049552">
    <property type="entry name" value="PKS_DH_N"/>
</dbReference>
<evidence type="ECO:0000256" key="10">
    <source>
        <dbReference type="ARBA" id="ARBA00023268"/>
    </source>
</evidence>
<evidence type="ECO:0000256" key="16">
    <source>
        <dbReference type="ARBA" id="ARBA00066974"/>
    </source>
</evidence>
<dbReference type="InterPro" id="IPR014031">
    <property type="entry name" value="Ketoacyl_synth_C"/>
</dbReference>
<comment type="catalytic activity">
    <reaction evidence="11">
        <text>17-(4-hydroxyphenyl)heptadecanoyl-[(phenol)carboxyphthiodiolenone synthase] + 2 (S)-methylmalonyl-CoA + 3 malonyl-CoA + 5 NADPH + 10 H(+) = C35-(phenol)carboxyphthiodiolenone-[(phenol)carboxyphthiodiolenone synthase] + 5 CO2 + 5 NADP(+) + 5 CoA + 2 H2O</text>
        <dbReference type="Rhea" id="RHEA:57756"/>
        <dbReference type="Rhea" id="RHEA-COMP:14272"/>
        <dbReference type="Rhea" id="RHEA-COMP:14989"/>
        <dbReference type="ChEBI" id="CHEBI:15377"/>
        <dbReference type="ChEBI" id="CHEBI:15378"/>
        <dbReference type="ChEBI" id="CHEBI:16526"/>
        <dbReference type="ChEBI" id="CHEBI:57287"/>
        <dbReference type="ChEBI" id="CHEBI:57327"/>
        <dbReference type="ChEBI" id="CHEBI:57384"/>
        <dbReference type="ChEBI" id="CHEBI:57783"/>
        <dbReference type="ChEBI" id="CHEBI:58349"/>
        <dbReference type="ChEBI" id="CHEBI:133300"/>
        <dbReference type="ChEBI" id="CHEBI:142259"/>
        <dbReference type="EC" id="2.3.1.292"/>
    </reaction>
</comment>
<dbReference type="GO" id="GO:0006633">
    <property type="term" value="P:fatty acid biosynthetic process"/>
    <property type="evidence" value="ECO:0007669"/>
    <property type="project" value="InterPro"/>
</dbReference>
<feature type="region of interest" description="N-terminal hotdog fold" evidence="21">
    <location>
        <begin position="1376"/>
        <end position="1504"/>
    </location>
</feature>
<dbReference type="GO" id="GO:0004315">
    <property type="term" value="F:3-oxoacyl-[acyl-carrier-protein] synthase activity"/>
    <property type="evidence" value="ECO:0007669"/>
    <property type="project" value="InterPro"/>
</dbReference>
<comment type="caution">
    <text evidence="26">The sequence shown here is derived from an EMBL/GenBank/DDBJ whole genome shotgun (WGS) entry which is preliminary data.</text>
</comment>
<dbReference type="InterPro" id="IPR020806">
    <property type="entry name" value="PKS_PP-bd"/>
</dbReference>
<dbReference type="InterPro" id="IPR016035">
    <property type="entry name" value="Acyl_Trfase/lysoPLipase"/>
</dbReference>
<evidence type="ECO:0000259" key="23">
    <source>
        <dbReference type="PROSITE" id="PS50075"/>
    </source>
</evidence>
<evidence type="ECO:0000256" key="20">
    <source>
        <dbReference type="ARBA" id="ARBA00084020"/>
    </source>
</evidence>
<evidence type="ECO:0000259" key="25">
    <source>
        <dbReference type="PROSITE" id="PS52019"/>
    </source>
</evidence>
<comment type="catalytic activity">
    <reaction evidence="13">
        <text>docosanoyl-[(phenol)carboxyphthiodiolenone synthase] + 2 (S)-methylmalonyl-CoA + 3 malonyl-CoA + 5 NADPH + 10 H(+) = C34-carboxyphthiodiolenone-[(phenol)carboxyphthiodiolenone synthase] + 5 CO2 + 5 NADP(+) + 5 CoA + 2 H2O</text>
        <dbReference type="Rhea" id="RHEA:57752"/>
        <dbReference type="Rhea" id="RHEA-COMP:14987"/>
        <dbReference type="Rhea" id="RHEA-COMP:14988"/>
        <dbReference type="ChEBI" id="CHEBI:15377"/>
        <dbReference type="ChEBI" id="CHEBI:15378"/>
        <dbReference type="ChEBI" id="CHEBI:16526"/>
        <dbReference type="ChEBI" id="CHEBI:57287"/>
        <dbReference type="ChEBI" id="CHEBI:57327"/>
        <dbReference type="ChEBI" id="CHEBI:57384"/>
        <dbReference type="ChEBI" id="CHEBI:57783"/>
        <dbReference type="ChEBI" id="CHEBI:58349"/>
        <dbReference type="ChEBI" id="CHEBI:142237"/>
        <dbReference type="ChEBI" id="CHEBI:142238"/>
        <dbReference type="EC" id="2.3.1.292"/>
    </reaction>
</comment>
<dbReference type="PANTHER" id="PTHR43775">
    <property type="entry name" value="FATTY ACID SYNTHASE"/>
    <property type="match status" value="1"/>
</dbReference>
<organism evidence="26 27">
    <name type="scientific">Rubripirellula reticaptiva</name>
    <dbReference type="NCBI Taxonomy" id="2528013"/>
    <lineage>
        <taxon>Bacteria</taxon>
        <taxon>Pseudomonadati</taxon>
        <taxon>Planctomycetota</taxon>
        <taxon>Planctomycetia</taxon>
        <taxon>Pirellulales</taxon>
        <taxon>Pirellulaceae</taxon>
        <taxon>Rubripirellula</taxon>
    </lineage>
</organism>
<keyword evidence="7" id="KW-0521">NADP</keyword>
<evidence type="ECO:0000256" key="15">
    <source>
        <dbReference type="ARBA" id="ARBA00058455"/>
    </source>
</evidence>
<feature type="active site" description="Proton acceptor; for dehydratase activity" evidence="21">
    <location>
        <position position="1408"/>
    </location>
</feature>
<dbReference type="Proteomes" id="UP000317977">
    <property type="component" value="Unassembled WGS sequence"/>
</dbReference>
<dbReference type="InterPro" id="IPR018201">
    <property type="entry name" value="Ketoacyl_synth_AS"/>
</dbReference>
<keyword evidence="27" id="KW-1185">Reference proteome</keyword>
<protein>
    <recommendedName>
        <fullName evidence="17">Phenolphthiocerol/phthiocerol polyketide synthase subunit E</fullName>
        <ecNumber evidence="16">2.3.1.292</ecNumber>
    </recommendedName>
    <alternativeName>
        <fullName evidence="19">(Phenol)carboxyphthiodiolenone synthase subunit E</fullName>
    </alternativeName>
    <alternativeName>
        <fullName evidence="20">Beta-ketoacyl-acyl-carrier-protein synthase I</fullName>
    </alternativeName>
    <alternativeName>
        <fullName evidence="18">Phthiocerol synthesis polyketide synthase type I PpsE</fullName>
    </alternativeName>
</protein>
<dbReference type="RefSeq" id="WP_146532134.1">
    <property type="nucleotide sequence ID" value="NZ_SJPX01000001.1"/>
</dbReference>